<evidence type="ECO:0000256" key="1">
    <source>
        <dbReference type="ARBA" id="ARBA00022737"/>
    </source>
</evidence>
<dbReference type="InterPro" id="IPR002110">
    <property type="entry name" value="Ankyrin_rpt"/>
</dbReference>
<name>A0ABD2WLM6_9HYME</name>
<sequence>MELLLTRGASPNLRDEKGLTPLHIICKDVYERHEIVELFFRINDENHRAVKVNARDPSGNISLHLVLQSKRFKIFNTVELLLKKGADPNLANNEGLTPLHMICKKNVEELYCDVNDLVELFLRMSNDRHQILQVNAYDEKGRTPLQLAVANLKPDVVRALLNYGADISNFVFPTESDFEIEEFEKKHYGINFKLRLASGVLPVIELLENRGYKLNRSDAVIIMKLLLKLRLFEKSADVKKDCWYDDEKFVKEAEEVMINPSLSLNDLIRLRSEEAAKLFTHRDYLKLVRSDNLWKLPKGPRESCTAHLCEIMSREFIQRWTWDPFLFLE</sequence>
<accession>A0ABD2WLM6</accession>
<dbReference type="Gene3D" id="1.25.40.20">
    <property type="entry name" value="Ankyrin repeat-containing domain"/>
    <property type="match status" value="2"/>
</dbReference>
<organism evidence="4 5">
    <name type="scientific">Trichogramma kaykai</name>
    <dbReference type="NCBI Taxonomy" id="54128"/>
    <lineage>
        <taxon>Eukaryota</taxon>
        <taxon>Metazoa</taxon>
        <taxon>Ecdysozoa</taxon>
        <taxon>Arthropoda</taxon>
        <taxon>Hexapoda</taxon>
        <taxon>Insecta</taxon>
        <taxon>Pterygota</taxon>
        <taxon>Neoptera</taxon>
        <taxon>Endopterygota</taxon>
        <taxon>Hymenoptera</taxon>
        <taxon>Apocrita</taxon>
        <taxon>Proctotrupomorpha</taxon>
        <taxon>Chalcidoidea</taxon>
        <taxon>Trichogrammatidae</taxon>
        <taxon>Trichogramma</taxon>
    </lineage>
</organism>
<dbReference type="Pfam" id="PF12796">
    <property type="entry name" value="Ank_2"/>
    <property type="match status" value="1"/>
</dbReference>
<proteinExistence type="predicted"/>
<evidence type="ECO:0000256" key="2">
    <source>
        <dbReference type="ARBA" id="ARBA00023043"/>
    </source>
</evidence>
<dbReference type="PROSITE" id="PS50088">
    <property type="entry name" value="ANK_REPEAT"/>
    <property type="match status" value="2"/>
</dbReference>
<dbReference type="SUPFAM" id="SSF48403">
    <property type="entry name" value="Ankyrin repeat"/>
    <property type="match status" value="1"/>
</dbReference>
<comment type="caution">
    <text evidence="4">The sequence shown here is derived from an EMBL/GenBank/DDBJ whole genome shotgun (WGS) entry which is preliminary data.</text>
</comment>
<dbReference type="PANTHER" id="PTHR24124:SF14">
    <property type="entry name" value="CHROMOSOME UNDETERMINED SCAFFOLD_25, WHOLE GENOME SHOTGUN SEQUENCE"/>
    <property type="match status" value="1"/>
</dbReference>
<evidence type="ECO:0000256" key="3">
    <source>
        <dbReference type="PROSITE-ProRule" id="PRU00023"/>
    </source>
</evidence>
<dbReference type="Proteomes" id="UP001627154">
    <property type="component" value="Unassembled WGS sequence"/>
</dbReference>
<keyword evidence="5" id="KW-1185">Reference proteome</keyword>
<dbReference type="InterPro" id="IPR036770">
    <property type="entry name" value="Ankyrin_rpt-contain_sf"/>
</dbReference>
<evidence type="ECO:0000313" key="5">
    <source>
        <dbReference type="Proteomes" id="UP001627154"/>
    </source>
</evidence>
<keyword evidence="1" id="KW-0677">Repeat</keyword>
<keyword evidence="2 3" id="KW-0040">ANK repeat</keyword>
<reference evidence="4 5" key="1">
    <citation type="journal article" date="2024" name="bioRxiv">
        <title>A reference genome for Trichogramma kaykai: A tiny desert-dwelling parasitoid wasp with competing sex-ratio distorters.</title>
        <authorList>
            <person name="Culotta J."/>
            <person name="Lindsey A.R."/>
        </authorList>
    </citation>
    <scope>NUCLEOTIDE SEQUENCE [LARGE SCALE GENOMIC DNA]</scope>
    <source>
        <strain evidence="4 5">KSX58</strain>
    </source>
</reference>
<dbReference type="PROSITE" id="PS50297">
    <property type="entry name" value="ANK_REP_REGION"/>
    <property type="match status" value="2"/>
</dbReference>
<protein>
    <submittedName>
        <fullName evidence="4">Uncharacterized protein</fullName>
    </submittedName>
</protein>
<feature type="repeat" description="ANK" evidence="3">
    <location>
        <begin position="58"/>
        <end position="93"/>
    </location>
</feature>
<dbReference type="EMBL" id="JBJJXI010000094">
    <property type="protein sequence ID" value="KAL3393983.1"/>
    <property type="molecule type" value="Genomic_DNA"/>
</dbReference>
<dbReference type="AlphaFoldDB" id="A0ABD2WLM6"/>
<dbReference type="SMART" id="SM00248">
    <property type="entry name" value="ANK"/>
    <property type="match status" value="4"/>
</dbReference>
<feature type="repeat" description="ANK" evidence="3">
    <location>
        <begin position="140"/>
        <end position="168"/>
    </location>
</feature>
<dbReference type="PANTHER" id="PTHR24124">
    <property type="entry name" value="ANKYRIN REPEAT FAMILY A"/>
    <property type="match status" value="1"/>
</dbReference>
<gene>
    <name evidence="4" type="ORF">TKK_011659</name>
</gene>
<evidence type="ECO:0000313" key="4">
    <source>
        <dbReference type="EMBL" id="KAL3393983.1"/>
    </source>
</evidence>